<evidence type="ECO:0000256" key="8">
    <source>
        <dbReference type="SAM" id="Phobius"/>
    </source>
</evidence>
<keyword evidence="11" id="KW-1185">Reference proteome</keyword>
<feature type="transmembrane region" description="Helical" evidence="8">
    <location>
        <begin position="152"/>
        <end position="168"/>
    </location>
</feature>
<dbReference type="InterPro" id="IPR037185">
    <property type="entry name" value="EmrE-like"/>
</dbReference>
<evidence type="ECO:0000256" key="3">
    <source>
        <dbReference type="ARBA" id="ARBA00022448"/>
    </source>
</evidence>
<feature type="transmembrane region" description="Helical" evidence="8">
    <location>
        <begin position="238"/>
        <end position="259"/>
    </location>
</feature>
<dbReference type="NCBIfam" id="TIGR00688">
    <property type="entry name" value="rarD"/>
    <property type="match status" value="1"/>
</dbReference>
<feature type="transmembrane region" description="Helical" evidence="8">
    <location>
        <begin position="180"/>
        <end position="201"/>
    </location>
</feature>
<evidence type="ECO:0000313" key="11">
    <source>
        <dbReference type="Proteomes" id="UP000307999"/>
    </source>
</evidence>
<evidence type="ECO:0000313" key="10">
    <source>
        <dbReference type="EMBL" id="TKB45520.1"/>
    </source>
</evidence>
<accession>A0A4U1B520</accession>
<name>A0A4U1B520_9GAMM</name>
<reference evidence="10 11" key="1">
    <citation type="submission" date="2019-04" db="EMBL/GenBank/DDBJ databases">
        <title>Thalassotalea guangxiensis sp. nov., isolated from sediment of the coastal wetland.</title>
        <authorList>
            <person name="Zheng S."/>
            <person name="Zhang D."/>
        </authorList>
    </citation>
    <scope>NUCLEOTIDE SEQUENCE [LARGE SCALE GENOMIC DNA]</scope>
    <source>
        <strain evidence="10 11">ZS-4</strain>
    </source>
</reference>
<dbReference type="InterPro" id="IPR004626">
    <property type="entry name" value="RarD"/>
</dbReference>
<proteinExistence type="inferred from homology"/>
<dbReference type="RefSeq" id="WP_136735551.1">
    <property type="nucleotide sequence ID" value="NZ_SWDB01000018.1"/>
</dbReference>
<keyword evidence="3" id="KW-0813">Transport</keyword>
<dbReference type="GO" id="GO:0005886">
    <property type="term" value="C:plasma membrane"/>
    <property type="evidence" value="ECO:0007669"/>
    <property type="project" value="UniProtKB-SubCell"/>
</dbReference>
<dbReference type="OrthoDB" id="369870at2"/>
<protein>
    <submittedName>
        <fullName evidence="10">EamA family transporter RarD</fullName>
    </submittedName>
</protein>
<dbReference type="PANTHER" id="PTHR22911">
    <property type="entry name" value="ACYL-MALONYL CONDENSING ENZYME-RELATED"/>
    <property type="match status" value="1"/>
</dbReference>
<keyword evidence="6 8" id="KW-1133">Transmembrane helix</keyword>
<feature type="transmembrane region" description="Helical" evidence="8">
    <location>
        <begin position="74"/>
        <end position="93"/>
    </location>
</feature>
<keyword evidence="7 8" id="KW-0472">Membrane</keyword>
<evidence type="ECO:0000256" key="7">
    <source>
        <dbReference type="ARBA" id="ARBA00023136"/>
    </source>
</evidence>
<dbReference type="InterPro" id="IPR000620">
    <property type="entry name" value="EamA_dom"/>
</dbReference>
<feature type="domain" description="EamA" evidence="9">
    <location>
        <begin position="9"/>
        <end position="143"/>
    </location>
</feature>
<comment type="caution">
    <text evidence="10">The sequence shown here is derived from an EMBL/GenBank/DDBJ whole genome shotgun (WGS) entry which is preliminary data.</text>
</comment>
<evidence type="ECO:0000256" key="1">
    <source>
        <dbReference type="ARBA" id="ARBA00004651"/>
    </source>
</evidence>
<dbReference type="AlphaFoldDB" id="A0A4U1B520"/>
<feature type="transmembrane region" description="Helical" evidence="8">
    <location>
        <begin position="129"/>
        <end position="146"/>
    </location>
</feature>
<feature type="transmembrane region" description="Helical" evidence="8">
    <location>
        <begin position="12"/>
        <end position="32"/>
    </location>
</feature>
<keyword evidence="4" id="KW-1003">Cell membrane</keyword>
<feature type="transmembrane region" description="Helical" evidence="8">
    <location>
        <begin position="44"/>
        <end position="62"/>
    </location>
</feature>
<evidence type="ECO:0000259" key="9">
    <source>
        <dbReference type="Pfam" id="PF00892"/>
    </source>
</evidence>
<evidence type="ECO:0000256" key="5">
    <source>
        <dbReference type="ARBA" id="ARBA00022692"/>
    </source>
</evidence>
<feature type="transmembrane region" description="Helical" evidence="8">
    <location>
        <begin position="105"/>
        <end position="122"/>
    </location>
</feature>
<dbReference type="Pfam" id="PF00892">
    <property type="entry name" value="EamA"/>
    <property type="match status" value="1"/>
</dbReference>
<dbReference type="Proteomes" id="UP000307999">
    <property type="component" value="Unassembled WGS sequence"/>
</dbReference>
<keyword evidence="5 8" id="KW-0812">Transmembrane</keyword>
<gene>
    <name evidence="10" type="primary">rarD</name>
    <name evidence="10" type="ORF">E8M12_07910</name>
</gene>
<feature type="transmembrane region" description="Helical" evidence="8">
    <location>
        <begin position="271"/>
        <end position="289"/>
    </location>
</feature>
<evidence type="ECO:0000256" key="6">
    <source>
        <dbReference type="ARBA" id="ARBA00022989"/>
    </source>
</evidence>
<organism evidence="10 11">
    <name type="scientific">Thalassotalea mangrovi</name>
    <dbReference type="NCBI Taxonomy" id="2572245"/>
    <lineage>
        <taxon>Bacteria</taxon>
        <taxon>Pseudomonadati</taxon>
        <taxon>Pseudomonadota</taxon>
        <taxon>Gammaproteobacteria</taxon>
        <taxon>Alteromonadales</taxon>
        <taxon>Colwelliaceae</taxon>
        <taxon>Thalassotalea</taxon>
    </lineage>
</organism>
<sequence>MSQHNQTKSGVINAICAYTLWGIAPIYFKLIQHISASEILMHRIVWSFALLALIILVMGKWSKVQTILSQPKTLMWLGGTALILAANWLIFIWAVNNGHILEASLGYYINPLLNVALGMIFLGERLSKWQIVSVALALIGVMIQLLSLGSVPVIALSLAASFGIYGLLRKKLMVDSLAGLFVESAWLLPIALLYWMVFLNSPTSNFANNPMDLNTLLIAAGIVTTAPLLFFTGAAKRLTLATLGFFQYIGPSIMFVIAISVYQEPLVMEKLVTFGFIWSALVIYSLDSYRKHRNNKKRI</sequence>
<feature type="transmembrane region" description="Helical" evidence="8">
    <location>
        <begin position="213"/>
        <end position="231"/>
    </location>
</feature>
<dbReference type="EMBL" id="SWDB01000018">
    <property type="protein sequence ID" value="TKB45520.1"/>
    <property type="molecule type" value="Genomic_DNA"/>
</dbReference>
<evidence type="ECO:0000256" key="2">
    <source>
        <dbReference type="ARBA" id="ARBA00007362"/>
    </source>
</evidence>
<dbReference type="PANTHER" id="PTHR22911:SF137">
    <property type="entry name" value="SOLUTE CARRIER FAMILY 35 MEMBER G2-RELATED"/>
    <property type="match status" value="1"/>
</dbReference>
<comment type="similarity">
    <text evidence="2">Belongs to the EamA transporter family.</text>
</comment>
<evidence type="ECO:0000256" key="4">
    <source>
        <dbReference type="ARBA" id="ARBA00022475"/>
    </source>
</evidence>
<dbReference type="SUPFAM" id="SSF103481">
    <property type="entry name" value="Multidrug resistance efflux transporter EmrE"/>
    <property type="match status" value="2"/>
</dbReference>
<comment type="subcellular location">
    <subcellularLocation>
        <location evidence="1">Cell membrane</location>
        <topology evidence="1">Multi-pass membrane protein</topology>
    </subcellularLocation>
</comment>